<dbReference type="InterPro" id="IPR024283">
    <property type="entry name" value="TOC159_MAD"/>
</dbReference>
<feature type="compositionally biased region" description="Basic and acidic residues" evidence="17">
    <location>
        <begin position="473"/>
        <end position="482"/>
    </location>
</feature>
<dbReference type="GO" id="GO:0005525">
    <property type="term" value="F:GTP binding"/>
    <property type="evidence" value="ECO:0007669"/>
    <property type="project" value="UniProtKB-KW"/>
</dbReference>
<feature type="compositionally biased region" description="Basic and acidic residues" evidence="17">
    <location>
        <begin position="368"/>
        <end position="390"/>
    </location>
</feature>
<sequence>MESDAATPASAARLPVSASPPSSLPVNEVPPSAQAADMLDHDEYETASDPEVDGTSSETGTEGTLSPAKDDVQISPATGDENPLFGDEGNVHVPSQEEIFEDKSDQAESLKDMGFGVGGEREEVVEELKPATSGENPIKGDDSRGGEVVRGTEGDDVREEKDEELSGNGLEEANTFAAEGWSHEHEPEAEPGDGSDPTLAKAKALELESQASLNQNSHEEVEPKGTEESIPAASEVAGEEKKSVVSLEDVAAVGSEELEVKEKDESFDAEAEKKLEEVDSQPIIHSEPGNADSTSFMNQSINEEMNPKNVQSEFSYVEADKTRASANSKEDLLVAGKETSVNSDAILPTESDVSGHGAADNASEILDTGDKIEETAEAEGKSVKQEKVELENPPVAESLDKPNAVDISQVTERSISPCEVEDEKAAESSEYPSNPEGVDVLNSIEEVENVSVTEKSNVIQDEYSHKVPPQDPESVKKLEPRDVCVAAATEYEKDEGDEDEEDIISEGPARVAILDGPEAAKQIIREMERISSSSHSGLQDSQDYSGNADGQIISDSEEGVDTDEDGDGRELFDSAALAALLKAATGASDGSVTVTSQDASRIFSVDRPAGLGSSAPSLRPAAPRAIRPSQFTSSELSSVPEADNTMNDEEKKLHEKVEQIRVKFLRLVQRLGHSPDDTVAAQVLYRLSLAEGIRRGRQISRAFSIESSKKQALQLEEQGRDDLDFSCNILVLGKTGVGKSATINSIFGEERSHTDPFQLATTSVREISGLVDGIWIRIIDTPGLKASIMDQAINRKILSSIKKYTKRCPPDIVLYVDRIDSQTRDFNDLPLLRSITSTLGSSIWFNAIVALTHAASAPPDGPNGSPLGYEVFVAQRSHVVQQSIRQAAGDMRLMNPVALVENHPSCRRNRDGERVLPNGLSWRPQLLLLCYSSKILSEANSLLKLQDPSPGKLFGFRLRSPPLPFLLSSLLQSRAHPKLSGDQSGDNADSDVDLDDLSDAEHGEEEDEYDQLPPFKPLRKAQIAKLSKEQKKAYFDEYDYRLKLLQKKQWKEELRRMKEMKKKGKASPDEFSFGDMPEDYDQDGGPAAVQVPLPDMVLPPSFDCDNPAYRYRFLEPTSQLLTRPVLDTHGWDHDCGYDGVSIEENLAIAGRFPTSMAIQITKDKKEFNIHLDSSIAAKHGEHGSTLAGFDIQSVGKQLAYILRGETKFNNLKKNKTAAGISVTFLGETVATGLKLEDRISVGKRLGIVASTGAVRAQGDVAYGANLEAKLKDKDYPFGQALSTLGLSLMKWRGDLALGANLQSQLSIGRNSKVAVRVGLNNKLSGQITVRTSTSEQLQIALMGVLPLAVNLYRSIRPGESY</sequence>
<evidence type="ECO:0000313" key="20">
    <source>
        <dbReference type="Proteomes" id="UP000236161"/>
    </source>
</evidence>
<feature type="compositionally biased region" description="Acidic residues" evidence="17">
    <location>
        <begin position="492"/>
        <end position="504"/>
    </location>
</feature>
<evidence type="ECO:0000256" key="6">
    <source>
        <dbReference type="ARBA" id="ARBA00022723"/>
    </source>
</evidence>
<evidence type="ECO:0000256" key="12">
    <source>
        <dbReference type="ARBA" id="ARBA00022989"/>
    </source>
</evidence>
<keyword evidence="4" id="KW-0934">Plastid</keyword>
<evidence type="ECO:0000259" key="18">
    <source>
        <dbReference type="PROSITE" id="PS51720"/>
    </source>
</evidence>
<dbReference type="GO" id="GO:0003924">
    <property type="term" value="F:GTPase activity"/>
    <property type="evidence" value="ECO:0007669"/>
    <property type="project" value="InterPro"/>
</dbReference>
<feature type="compositionally biased region" description="Basic and acidic residues" evidence="17">
    <location>
        <begin position="138"/>
        <end position="160"/>
    </location>
</feature>
<evidence type="ECO:0000256" key="10">
    <source>
        <dbReference type="ARBA" id="ARBA00022842"/>
    </source>
</evidence>
<evidence type="ECO:0000256" key="16">
    <source>
        <dbReference type="ARBA" id="ARBA00023775"/>
    </source>
</evidence>
<feature type="compositionally biased region" description="Basic and acidic residues" evidence="17">
    <location>
        <begin position="258"/>
        <end position="277"/>
    </location>
</feature>
<feature type="region of interest" description="Disordered" evidence="17">
    <location>
        <begin position="345"/>
        <end position="437"/>
    </location>
</feature>
<organism evidence="19 20">
    <name type="scientific">Apostasia shenzhenica</name>
    <dbReference type="NCBI Taxonomy" id="1088818"/>
    <lineage>
        <taxon>Eukaryota</taxon>
        <taxon>Viridiplantae</taxon>
        <taxon>Streptophyta</taxon>
        <taxon>Embryophyta</taxon>
        <taxon>Tracheophyta</taxon>
        <taxon>Spermatophyta</taxon>
        <taxon>Magnoliopsida</taxon>
        <taxon>Liliopsida</taxon>
        <taxon>Asparagales</taxon>
        <taxon>Orchidaceae</taxon>
        <taxon>Apostasioideae</taxon>
        <taxon>Apostasia</taxon>
    </lineage>
</organism>
<dbReference type="InterPro" id="IPR006703">
    <property type="entry name" value="G_AIG1"/>
</dbReference>
<dbReference type="Proteomes" id="UP000236161">
    <property type="component" value="Unassembled WGS sequence"/>
</dbReference>
<evidence type="ECO:0000256" key="14">
    <source>
        <dbReference type="ARBA" id="ARBA00023136"/>
    </source>
</evidence>
<dbReference type="GO" id="GO:0009707">
    <property type="term" value="C:chloroplast outer membrane"/>
    <property type="evidence" value="ECO:0007669"/>
    <property type="project" value="UniProtKB-SubCell"/>
</dbReference>
<feature type="compositionally biased region" description="Basic and acidic residues" evidence="17">
    <location>
        <begin position="119"/>
        <end position="129"/>
    </location>
</feature>
<keyword evidence="11" id="KW-0653">Protein transport</keyword>
<dbReference type="PANTHER" id="PTHR10903:SF120">
    <property type="entry name" value="TRANSLOCASE OF CHLOROPLAST 159, CHLOROPLASTIC"/>
    <property type="match status" value="1"/>
</dbReference>
<keyword evidence="2" id="KW-0813">Transport</keyword>
<comment type="cofactor">
    <cofactor evidence="1">
        <name>Mg(2+)</name>
        <dbReference type="ChEBI" id="CHEBI:18420"/>
    </cofactor>
</comment>
<dbReference type="OrthoDB" id="8954335at2759"/>
<name>A0A2I0B368_9ASPA</name>
<dbReference type="Gene3D" id="3.40.50.300">
    <property type="entry name" value="P-loop containing nucleotide triphosphate hydrolases"/>
    <property type="match status" value="1"/>
</dbReference>
<evidence type="ECO:0000256" key="15">
    <source>
        <dbReference type="ARBA" id="ARBA00023766"/>
    </source>
</evidence>
<keyword evidence="8" id="KW-0378">Hydrolase</keyword>
<evidence type="ECO:0000256" key="17">
    <source>
        <dbReference type="SAM" id="MobiDB-lite"/>
    </source>
</evidence>
<evidence type="ECO:0000256" key="5">
    <source>
        <dbReference type="ARBA" id="ARBA00022692"/>
    </source>
</evidence>
<feature type="compositionally biased region" description="Basic and acidic residues" evidence="17">
    <location>
        <begin position="101"/>
        <end position="111"/>
    </location>
</feature>
<feature type="domain" description="AIG1-type G" evidence="18">
    <location>
        <begin position="724"/>
        <end position="953"/>
    </location>
</feature>
<evidence type="ECO:0000256" key="3">
    <source>
        <dbReference type="ARBA" id="ARBA00022528"/>
    </source>
</evidence>
<keyword evidence="3" id="KW-0150">Chloroplast</keyword>
<comment type="similarity">
    <text evidence="16">Belongs to the TRAFAC class TrmE-Era-EngA-EngB-Septin-like GTPase superfamily. AIG1/Toc34/Toc159-like paraseptin GTPase family. TOC159 subfamily.</text>
</comment>
<keyword evidence="5" id="KW-0812">Transmembrane</keyword>
<accession>A0A2I0B368</accession>
<feature type="compositionally biased region" description="Acidic residues" evidence="17">
    <location>
        <begin position="40"/>
        <end position="52"/>
    </location>
</feature>
<dbReference type="GO" id="GO:0046872">
    <property type="term" value="F:metal ion binding"/>
    <property type="evidence" value="ECO:0007669"/>
    <property type="project" value="UniProtKB-KW"/>
</dbReference>
<feature type="region of interest" description="Disordered" evidence="17">
    <location>
        <begin position="460"/>
        <end position="510"/>
    </location>
</feature>
<evidence type="ECO:0000313" key="19">
    <source>
        <dbReference type="EMBL" id="PKA62248.1"/>
    </source>
</evidence>
<feature type="compositionally biased region" description="Basic and acidic residues" evidence="17">
    <location>
        <begin position="217"/>
        <end position="227"/>
    </location>
</feature>
<evidence type="ECO:0000256" key="13">
    <source>
        <dbReference type="ARBA" id="ARBA00023134"/>
    </source>
</evidence>
<feature type="region of interest" description="Disordered" evidence="17">
    <location>
        <begin position="1"/>
        <end position="296"/>
    </location>
</feature>
<feature type="region of interest" description="Disordered" evidence="17">
    <location>
        <begin position="976"/>
        <end position="996"/>
    </location>
</feature>
<feature type="compositionally biased region" description="Low complexity" evidence="17">
    <location>
        <begin position="54"/>
        <end position="64"/>
    </location>
</feature>
<keyword evidence="12" id="KW-1133">Transmembrane helix</keyword>
<dbReference type="GO" id="GO:0015031">
    <property type="term" value="P:protein transport"/>
    <property type="evidence" value="ECO:0007669"/>
    <property type="project" value="UniProtKB-KW"/>
</dbReference>
<dbReference type="InterPro" id="IPR045058">
    <property type="entry name" value="GIMA/IAN/Toc"/>
</dbReference>
<protein>
    <submittedName>
        <fullName evidence="19">Translocase of chloroplast 159, chloroplastic</fullName>
    </submittedName>
</protein>
<dbReference type="CDD" id="cd01853">
    <property type="entry name" value="Toc34_like"/>
    <property type="match status" value="1"/>
</dbReference>
<proteinExistence type="inferred from homology"/>
<gene>
    <name evidence="19" type="primary">TOC159</name>
    <name evidence="19" type="ORF">AXF42_Ash016040</name>
</gene>
<dbReference type="Pfam" id="PF04548">
    <property type="entry name" value="AIG1"/>
    <property type="match status" value="1"/>
</dbReference>
<dbReference type="STRING" id="1088818.A0A2I0B368"/>
<dbReference type="PANTHER" id="PTHR10903">
    <property type="entry name" value="GTPASE, IMAP FAMILY MEMBER-RELATED"/>
    <property type="match status" value="1"/>
</dbReference>
<dbReference type="GO" id="GO:0045036">
    <property type="term" value="P:protein targeting to chloroplast"/>
    <property type="evidence" value="ECO:0007669"/>
    <property type="project" value="InterPro"/>
</dbReference>
<dbReference type="Pfam" id="PF11886">
    <property type="entry name" value="TOC159_MAD"/>
    <property type="match status" value="1"/>
</dbReference>
<evidence type="ECO:0000256" key="2">
    <source>
        <dbReference type="ARBA" id="ARBA00022448"/>
    </source>
</evidence>
<dbReference type="FunFam" id="3.40.50.300:FF:000413">
    <property type="entry name" value="Translocase of chloroplast 120, chloroplastic"/>
    <property type="match status" value="1"/>
</dbReference>
<evidence type="ECO:0000256" key="9">
    <source>
        <dbReference type="ARBA" id="ARBA00022805"/>
    </source>
</evidence>
<feature type="region of interest" description="Disordered" evidence="17">
    <location>
        <begin position="526"/>
        <end position="568"/>
    </location>
</feature>
<keyword evidence="9" id="KW-1002">Plastid outer membrane</keyword>
<evidence type="ECO:0000256" key="1">
    <source>
        <dbReference type="ARBA" id="ARBA00001946"/>
    </source>
</evidence>
<dbReference type="InterPro" id="IPR005690">
    <property type="entry name" value="Toc86_159"/>
</dbReference>
<dbReference type="EMBL" id="KZ451918">
    <property type="protein sequence ID" value="PKA62248.1"/>
    <property type="molecule type" value="Genomic_DNA"/>
</dbReference>
<keyword evidence="20" id="KW-1185">Reference proteome</keyword>
<keyword evidence="6" id="KW-0479">Metal-binding</keyword>
<reference evidence="19 20" key="1">
    <citation type="journal article" date="2017" name="Nature">
        <title>The Apostasia genome and the evolution of orchids.</title>
        <authorList>
            <person name="Zhang G.Q."/>
            <person name="Liu K.W."/>
            <person name="Li Z."/>
            <person name="Lohaus R."/>
            <person name="Hsiao Y.Y."/>
            <person name="Niu S.C."/>
            <person name="Wang J.Y."/>
            <person name="Lin Y.C."/>
            <person name="Xu Q."/>
            <person name="Chen L.J."/>
            <person name="Yoshida K."/>
            <person name="Fujiwara S."/>
            <person name="Wang Z.W."/>
            <person name="Zhang Y.Q."/>
            <person name="Mitsuda N."/>
            <person name="Wang M."/>
            <person name="Liu G.H."/>
            <person name="Pecoraro L."/>
            <person name="Huang H.X."/>
            <person name="Xiao X.J."/>
            <person name="Lin M."/>
            <person name="Wu X.Y."/>
            <person name="Wu W.L."/>
            <person name="Chen Y.Y."/>
            <person name="Chang S.B."/>
            <person name="Sakamoto S."/>
            <person name="Ohme-Takagi M."/>
            <person name="Yagi M."/>
            <person name="Zeng S.J."/>
            <person name="Shen C.Y."/>
            <person name="Yeh C.M."/>
            <person name="Luo Y.B."/>
            <person name="Tsai W.C."/>
            <person name="Van de Peer Y."/>
            <person name="Liu Z.J."/>
        </authorList>
    </citation>
    <scope>NUCLEOTIDE SEQUENCE [LARGE SCALE GENOMIC DNA]</scope>
    <source>
        <strain evidence="20">cv. Shenzhen</strain>
        <tissue evidence="19">Stem</tissue>
    </source>
</reference>
<keyword evidence="7" id="KW-0547">Nucleotide-binding</keyword>
<comment type="subcellular location">
    <subcellularLocation>
        <location evidence="15">Plastid</location>
        <location evidence="15">Chloroplast outer membrane</location>
        <topology evidence="15">Single-pass membrane protein</topology>
    </subcellularLocation>
</comment>
<dbReference type="SUPFAM" id="SSF52540">
    <property type="entry name" value="P-loop containing nucleoside triphosphate hydrolases"/>
    <property type="match status" value="1"/>
</dbReference>
<keyword evidence="13" id="KW-0342">GTP-binding</keyword>
<dbReference type="PROSITE" id="PS51720">
    <property type="entry name" value="G_AIG1"/>
    <property type="match status" value="1"/>
</dbReference>
<evidence type="ECO:0000256" key="11">
    <source>
        <dbReference type="ARBA" id="ARBA00022927"/>
    </source>
</evidence>
<evidence type="ECO:0000256" key="8">
    <source>
        <dbReference type="ARBA" id="ARBA00022801"/>
    </source>
</evidence>
<evidence type="ECO:0000256" key="4">
    <source>
        <dbReference type="ARBA" id="ARBA00022640"/>
    </source>
</evidence>
<keyword evidence="14" id="KW-0472">Membrane</keyword>
<feature type="compositionally biased region" description="Acidic residues" evidence="17">
    <location>
        <begin position="555"/>
        <end position="567"/>
    </location>
</feature>
<keyword evidence="10" id="KW-0460">Magnesium</keyword>
<feature type="compositionally biased region" description="Low complexity" evidence="17">
    <location>
        <begin position="8"/>
        <end position="26"/>
    </location>
</feature>
<evidence type="ECO:0000256" key="7">
    <source>
        <dbReference type="ARBA" id="ARBA00022741"/>
    </source>
</evidence>
<dbReference type="InterPro" id="IPR027417">
    <property type="entry name" value="P-loop_NTPase"/>
</dbReference>
<dbReference type="NCBIfam" id="TIGR00993">
    <property type="entry name" value="3a0901s04IAP86"/>
    <property type="match status" value="1"/>
</dbReference>